<dbReference type="Gene3D" id="3.40.47.10">
    <property type="match status" value="1"/>
</dbReference>
<keyword evidence="4" id="KW-1185">Reference proteome</keyword>
<proteinExistence type="predicted"/>
<gene>
    <name evidence="3" type="ORF">AAAT05_05770</name>
</gene>
<feature type="domain" description="Thiolase N-terminal" evidence="1">
    <location>
        <begin position="44"/>
        <end position="136"/>
    </location>
</feature>
<evidence type="ECO:0000259" key="1">
    <source>
        <dbReference type="Pfam" id="PF00108"/>
    </source>
</evidence>
<protein>
    <submittedName>
        <fullName evidence="3">Thiolase family protein</fullName>
    </submittedName>
</protein>
<dbReference type="InterPro" id="IPR016039">
    <property type="entry name" value="Thiolase-like"/>
</dbReference>
<dbReference type="Pfam" id="PF00108">
    <property type="entry name" value="Thiolase_N"/>
    <property type="match status" value="1"/>
</dbReference>
<accession>A0ABV1IHT2</accession>
<name>A0ABV1IHT2_9ACTN</name>
<dbReference type="CDD" id="cd00829">
    <property type="entry name" value="SCP-x_thiolase"/>
    <property type="match status" value="1"/>
</dbReference>
<dbReference type="SUPFAM" id="SSF53901">
    <property type="entry name" value="Thiolase-like"/>
    <property type="match status" value="1"/>
</dbReference>
<dbReference type="EMBL" id="JBBNGS010000009">
    <property type="protein sequence ID" value="MEQ2637850.1"/>
    <property type="molecule type" value="Genomic_DNA"/>
</dbReference>
<reference evidence="3 4" key="1">
    <citation type="submission" date="2024-04" db="EMBL/GenBank/DDBJ databases">
        <title>Human intestinal bacterial collection.</title>
        <authorList>
            <person name="Pauvert C."/>
            <person name="Hitch T.C.A."/>
            <person name="Clavel T."/>
        </authorList>
    </citation>
    <scope>NUCLEOTIDE SEQUENCE [LARGE SCALE GENOMIC DNA]</scope>
    <source>
        <strain evidence="3 4">CLA-AA-H197</strain>
    </source>
</reference>
<dbReference type="PIRSF" id="PIRSF000429">
    <property type="entry name" value="Ac-CoA_Ac_transf"/>
    <property type="match status" value="1"/>
</dbReference>
<dbReference type="PANTHER" id="PTHR42870">
    <property type="entry name" value="ACETYL-COA C-ACETYLTRANSFERASE"/>
    <property type="match status" value="1"/>
</dbReference>
<comment type="caution">
    <text evidence="3">The sequence shown here is derived from an EMBL/GenBank/DDBJ whole genome shotgun (WGS) entry which is preliminary data.</text>
</comment>
<dbReference type="InterPro" id="IPR002155">
    <property type="entry name" value="Thiolase"/>
</dbReference>
<feature type="domain" description="Thiolase C-terminal" evidence="2">
    <location>
        <begin position="292"/>
        <end position="417"/>
    </location>
</feature>
<dbReference type="RefSeq" id="WP_349182464.1">
    <property type="nucleotide sequence ID" value="NZ_JBBNGS010000009.1"/>
</dbReference>
<sequence>MVPGKLGKLSRSVSIIGIGATPFMNINDDPDLLGLTEGDCFGYAALAAMEDAGLEPRDVDYFYHGSANPKMFNNAVTPNMQVAEWFGMRGRGSVHHSEACCTGYVALEQAVLAVASGAYDIVLSGGVEMATGLPDGKKPACFRRPMTTEDIWPDLDSIIDRSYTRALGGGNIGQDDWIDMYRVENGLTDRQIDDVLNMMSYQGRRAAHLNPLALERTPFEEIAKARGYDDPMEYLRSPFNPKTTQYLRVTGNAPSADGAACCIVCPTEMASQFKQKPIEVLGIGASCLESMVPHLEKKATAEAARQVYETTGVKPEDLDLLLINDFILSSQLLAAEEVGYLPKGEGWKYVMEGRTAFDGDKPINTNGGRTSYGHAFGASGMADVYEAVLQMRGQAGEHQVKKLPKTAMLRGFGGGQNVRISILRTVD</sequence>
<dbReference type="InterPro" id="IPR020616">
    <property type="entry name" value="Thiolase_N"/>
</dbReference>
<evidence type="ECO:0000313" key="3">
    <source>
        <dbReference type="EMBL" id="MEQ2637850.1"/>
    </source>
</evidence>
<dbReference type="Pfam" id="PF22691">
    <property type="entry name" value="Thiolase_C_1"/>
    <property type="match status" value="1"/>
</dbReference>
<evidence type="ECO:0000259" key="2">
    <source>
        <dbReference type="Pfam" id="PF22691"/>
    </source>
</evidence>
<dbReference type="InterPro" id="IPR055140">
    <property type="entry name" value="Thiolase_C_2"/>
</dbReference>
<evidence type="ECO:0000313" key="4">
    <source>
        <dbReference type="Proteomes" id="UP001478817"/>
    </source>
</evidence>
<organism evidence="3 4">
    <name type="scientific">Paratractidigestivibacter faecalis</name>
    <dbReference type="NCBI Taxonomy" id="2292441"/>
    <lineage>
        <taxon>Bacteria</taxon>
        <taxon>Bacillati</taxon>
        <taxon>Actinomycetota</taxon>
        <taxon>Coriobacteriia</taxon>
        <taxon>Coriobacteriales</taxon>
        <taxon>Atopobiaceae</taxon>
        <taxon>Paratractidigestivibacter</taxon>
    </lineage>
</organism>
<dbReference type="Proteomes" id="UP001478817">
    <property type="component" value="Unassembled WGS sequence"/>
</dbReference>
<dbReference type="PANTHER" id="PTHR42870:SF1">
    <property type="entry name" value="NON-SPECIFIC LIPID-TRANSFER PROTEIN-LIKE 2"/>
    <property type="match status" value="1"/>
</dbReference>